<dbReference type="AlphaFoldDB" id="D0N5W6"/>
<accession>D0N5W6</accession>
<evidence type="ECO:0000313" key="2">
    <source>
        <dbReference type="Proteomes" id="UP000006643"/>
    </source>
</evidence>
<protein>
    <submittedName>
        <fullName evidence="1">Uncharacterized protein</fullName>
    </submittedName>
</protein>
<gene>
    <name evidence="1" type="ORF">PITG_05879</name>
</gene>
<organism evidence="1 2">
    <name type="scientific">Phytophthora infestans (strain T30-4)</name>
    <name type="common">Potato late blight agent</name>
    <dbReference type="NCBI Taxonomy" id="403677"/>
    <lineage>
        <taxon>Eukaryota</taxon>
        <taxon>Sar</taxon>
        <taxon>Stramenopiles</taxon>
        <taxon>Oomycota</taxon>
        <taxon>Peronosporomycetes</taxon>
        <taxon>Peronosporales</taxon>
        <taxon>Peronosporaceae</taxon>
        <taxon>Phytophthora</taxon>
    </lineage>
</organism>
<dbReference type="HOGENOM" id="CLU_3385829_0_0_1"/>
<sequence>MRLGNDTRMLVFAVRRTAEVSMFKDHFRYCTWC</sequence>
<dbReference type="GeneID" id="9472065"/>
<dbReference type="VEuPathDB" id="FungiDB:PITG_05879"/>
<keyword evidence="2" id="KW-1185">Reference proteome</keyword>
<reference evidence="2" key="1">
    <citation type="journal article" date="2009" name="Nature">
        <title>Genome sequence and analysis of the Irish potato famine pathogen Phytophthora infestans.</title>
        <authorList>
            <consortium name="The Broad Institute Genome Sequencing Platform"/>
            <person name="Haas B.J."/>
            <person name="Kamoun S."/>
            <person name="Zody M.C."/>
            <person name="Jiang R.H."/>
            <person name="Handsaker R.E."/>
            <person name="Cano L.M."/>
            <person name="Grabherr M."/>
            <person name="Kodira C.D."/>
            <person name="Raffaele S."/>
            <person name="Torto-Alalibo T."/>
            <person name="Bozkurt T.O."/>
            <person name="Ah-Fong A.M."/>
            <person name="Alvarado L."/>
            <person name="Anderson V.L."/>
            <person name="Armstrong M.R."/>
            <person name="Avrova A."/>
            <person name="Baxter L."/>
            <person name="Beynon J."/>
            <person name="Boevink P.C."/>
            <person name="Bollmann S.R."/>
            <person name="Bos J.I."/>
            <person name="Bulone V."/>
            <person name="Cai G."/>
            <person name="Cakir C."/>
            <person name="Carrington J.C."/>
            <person name="Chawner M."/>
            <person name="Conti L."/>
            <person name="Costanzo S."/>
            <person name="Ewan R."/>
            <person name="Fahlgren N."/>
            <person name="Fischbach M.A."/>
            <person name="Fugelstad J."/>
            <person name="Gilroy E.M."/>
            <person name="Gnerre S."/>
            <person name="Green P.J."/>
            <person name="Grenville-Briggs L.J."/>
            <person name="Griffith J."/>
            <person name="Grunwald N.J."/>
            <person name="Horn K."/>
            <person name="Horner N.R."/>
            <person name="Hu C.H."/>
            <person name="Huitema E."/>
            <person name="Jeong D.H."/>
            <person name="Jones A.M."/>
            <person name="Jones J.D."/>
            <person name="Jones R.W."/>
            <person name="Karlsson E.K."/>
            <person name="Kunjeti S.G."/>
            <person name="Lamour K."/>
            <person name="Liu Z."/>
            <person name="Ma L."/>
            <person name="Maclean D."/>
            <person name="Chibucos M.C."/>
            <person name="McDonald H."/>
            <person name="McWalters J."/>
            <person name="Meijer H.J."/>
            <person name="Morgan W."/>
            <person name="Morris P.F."/>
            <person name="Munro C.A."/>
            <person name="O'Neill K."/>
            <person name="Ospina-Giraldo M."/>
            <person name="Pinzon A."/>
            <person name="Pritchard L."/>
            <person name="Ramsahoye B."/>
            <person name="Ren Q."/>
            <person name="Restrepo S."/>
            <person name="Roy S."/>
            <person name="Sadanandom A."/>
            <person name="Savidor A."/>
            <person name="Schornack S."/>
            <person name="Schwartz D.C."/>
            <person name="Schumann U.D."/>
            <person name="Schwessinger B."/>
            <person name="Seyer L."/>
            <person name="Sharpe T."/>
            <person name="Silvar C."/>
            <person name="Song J."/>
            <person name="Studholme D.J."/>
            <person name="Sykes S."/>
            <person name="Thines M."/>
            <person name="van de Vondervoort P.J."/>
            <person name="Phuntumart V."/>
            <person name="Wawra S."/>
            <person name="Weide R."/>
            <person name="Win J."/>
            <person name="Young C."/>
            <person name="Zhou S."/>
            <person name="Fry W."/>
            <person name="Meyers B.C."/>
            <person name="van West P."/>
            <person name="Ristaino J."/>
            <person name="Govers F."/>
            <person name="Birch P.R."/>
            <person name="Whisson S.C."/>
            <person name="Judelson H.S."/>
            <person name="Nusbaum C."/>
        </authorList>
    </citation>
    <scope>NUCLEOTIDE SEQUENCE [LARGE SCALE GENOMIC DNA]</scope>
    <source>
        <strain evidence="2">T30-4</strain>
    </source>
</reference>
<proteinExistence type="predicted"/>
<name>D0N5W6_PHYIT</name>
<dbReference type="EMBL" id="DS028126">
    <property type="protein sequence ID" value="EEY70457.1"/>
    <property type="molecule type" value="Genomic_DNA"/>
</dbReference>
<dbReference type="KEGG" id="pif:PITG_05879"/>
<dbReference type="RefSeq" id="XP_002998111.1">
    <property type="nucleotide sequence ID" value="XM_002998065.1"/>
</dbReference>
<evidence type="ECO:0000313" key="1">
    <source>
        <dbReference type="EMBL" id="EEY70457.1"/>
    </source>
</evidence>
<dbReference type="InParanoid" id="D0N5W6"/>
<dbReference type="Proteomes" id="UP000006643">
    <property type="component" value="Unassembled WGS sequence"/>
</dbReference>